<name>A0A0N9NL99_9ACTN</name>
<organism evidence="1 2">
    <name type="scientific">Gordonia phthalatica</name>
    <dbReference type="NCBI Taxonomy" id="1136941"/>
    <lineage>
        <taxon>Bacteria</taxon>
        <taxon>Bacillati</taxon>
        <taxon>Actinomycetota</taxon>
        <taxon>Actinomycetes</taxon>
        <taxon>Mycobacteriales</taxon>
        <taxon>Gordoniaceae</taxon>
        <taxon>Gordonia</taxon>
    </lineage>
</organism>
<dbReference type="EMBL" id="CP011853">
    <property type="protein sequence ID" value="ALG86838.1"/>
    <property type="molecule type" value="Genomic_DNA"/>
</dbReference>
<dbReference type="Pfam" id="PF13563">
    <property type="entry name" value="2_5_RNA_ligase2"/>
    <property type="match status" value="1"/>
</dbReference>
<dbReference type="STRING" id="1136941.ACH46_12045"/>
<gene>
    <name evidence="1" type="ORF">ACH46_12045</name>
</gene>
<dbReference type="OrthoDB" id="3397424at2"/>
<dbReference type="Gene3D" id="3.90.1140.10">
    <property type="entry name" value="Cyclic phosphodiesterase"/>
    <property type="match status" value="1"/>
</dbReference>
<evidence type="ECO:0008006" key="3">
    <source>
        <dbReference type="Google" id="ProtNLM"/>
    </source>
</evidence>
<dbReference type="PATRIC" id="fig|1136941.3.peg.2456"/>
<dbReference type="RefSeq" id="WP_062395339.1">
    <property type="nucleotide sequence ID" value="NZ_CP011853.1"/>
</dbReference>
<proteinExistence type="predicted"/>
<dbReference type="AlphaFoldDB" id="A0A0N9NL99"/>
<sequence length="176" mass="18794">MAHSIEILPDPDTEAAIRDQWSRLDAAGIPNAGRVRAHTNRPHCTLMAGTSISPAADSALATVAQRLPFALRIGGAVVFPAGRRFTLARAVVPSTELLSTHATVVRLAADHVDELSAHCRRGAWTPHITLGLRLTAEELAAALDLLSWESIVGRATDLRRWDGDAKTDVIIAGRGC</sequence>
<dbReference type="InterPro" id="IPR009097">
    <property type="entry name" value="Cyclic_Pdiesterase"/>
</dbReference>
<reference evidence="2" key="1">
    <citation type="submission" date="2015-06" db="EMBL/GenBank/DDBJ databases">
        <title>Complete genome sequence and metabolic analysis of phthalate degradation pathway in Gordonia sp. QH-11.</title>
        <authorList>
            <person name="Jin D."/>
            <person name="Kong X."/>
            <person name="Bai Z."/>
        </authorList>
    </citation>
    <scope>NUCLEOTIDE SEQUENCE [LARGE SCALE GENOMIC DNA]</scope>
    <source>
        <strain evidence="2">QH-11</strain>
    </source>
</reference>
<reference evidence="1 2" key="2">
    <citation type="journal article" date="2017" name="Int. J. Syst. Evol. Microbiol.">
        <title>Gordonia phthalatica sp. nov., a di-n-butyl phthalate-degrading bacterium isolated from activated sludge.</title>
        <authorList>
            <person name="Jin D."/>
            <person name="Kong X."/>
            <person name="Jia M."/>
            <person name="Yu X."/>
            <person name="Wang X."/>
            <person name="Zhuang X."/>
            <person name="Deng Y."/>
            <person name="Bai Z."/>
        </authorList>
    </citation>
    <scope>NUCLEOTIDE SEQUENCE [LARGE SCALE GENOMIC DNA]</scope>
    <source>
        <strain evidence="1 2">QH-11</strain>
    </source>
</reference>
<dbReference type="KEGG" id="goq:ACH46_12045"/>
<dbReference type="SUPFAM" id="SSF55144">
    <property type="entry name" value="LigT-like"/>
    <property type="match status" value="1"/>
</dbReference>
<accession>A0A0N9NL99</accession>
<dbReference type="Proteomes" id="UP000063789">
    <property type="component" value="Chromosome"/>
</dbReference>
<evidence type="ECO:0000313" key="2">
    <source>
        <dbReference type="Proteomes" id="UP000063789"/>
    </source>
</evidence>
<keyword evidence="2" id="KW-1185">Reference proteome</keyword>
<evidence type="ECO:0000313" key="1">
    <source>
        <dbReference type="EMBL" id="ALG86838.1"/>
    </source>
</evidence>
<protein>
    <recommendedName>
        <fullName evidence="3">2'-5' RNA ligase</fullName>
    </recommendedName>
</protein>